<dbReference type="EMBL" id="FONR01000001">
    <property type="protein sequence ID" value="SFE41306.1"/>
    <property type="molecule type" value="Genomic_DNA"/>
</dbReference>
<dbReference type="UniPathway" id="UPA00115">
    <property type="reaction ID" value="UER00414"/>
</dbReference>
<keyword evidence="7 10" id="KW-0808">Transferase</keyword>
<dbReference type="PANTHER" id="PTHR10683">
    <property type="entry name" value="TRANSALDOLASE"/>
    <property type="match status" value="1"/>
</dbReference>
<evidence type="ECO:0000313" key="13">
    <source>
        <dbReference type="Proteomes" id="UP000181942"/>
    </source>
</evidence>
<evidence type="ECO:0000256" key="11">
    <source>
        <dbReference type="SAM" id="MobiDB-lite"/>
    </source>
</evidence>
<dbReference type="Gene3D" id="3.20.20.70">
    <property type="entry name" value="Aldolase class I"/>
    <property type="match status" value="1"/>
</dbReference>
<dbReference type="GO" id="GO:0005975">
    <property type="term" value="P:carbohydrate metabolic process"/>
    <property type="evidence" value="ECO:0007669"/>
    <property type="project" value="InterPro"/>
</dbReference>
<dbReference type="PANTHER" id="PTHR10683:SF31">
    <property type="entry name" value="TRANSALDOLASE"/>
    <property type="match status" value="1"/>
</dbReference>
<protein>
    <recommendedName>
        <fullName evidence="5 10">Transaldolase</fullName>
        <ecNumber evidence="5 10">2.2.1.2</ecNumber>
    </recommendedName>
</protein>
<reference evidence="12 13" key="1">
    <citation type="submission" date="2016-10" db="EMBL/GenBank/DDBJ databases">
        <authorList>
            <person name="de Groot N.N."/>
        </authorList>
    </citation>
    <scope>NUCLEOTIDE SEQUENCE [LARGE SCALE GENOMIC DNA]</scope>
    <source>
        <strain evidence="12 13">OK461</strain>
    </source>
</reference>
<comment type="function">
    <text evidence="1 10">Transaldolase is important for the balance of metabolites in the pentose-phosphate pathway.</text>
</comment>
<keyword evidence="6 10" id="KW-0963">Cytoplasm</keyword>
<evidence type="ECO:0000256" key="1">
    <source>
        <dbReference type="ARBA" id="ARBA00003518"/>
    </source>
</evidence>
<evidence type="ECO:0000256" key="9">
    <source>
        <dbReference type="ARBA" id="ARBA00023270"/>
    </source>
</evidence>
<dbReference type="InterPro" id="IPR004732">
    <property type="entry name" value="Transaldolase_2"/>
</dbReference>
<evidence type="ECO:0000256" key="7">
    <source>
        <dbReference type="ARBA" id="ARBA00022679"/>
    </source>
</evidence>
<feature type="compositionally biased region" description="Low complexity" evidence="11">
    <location>
        <begin position="234"/>
        <end position="243"/>
    </location>
</feature>
<comment type="pathway">
    <text evidence="3 10">Carbohydrate degradation; pentose phosphate pathway; D-glyceraldehyde 3-phosphate and beta-D-fructose 6-phosphate from D-ribose 5-phosphate and D-xylulose 5-phosphate (non-oxidative stage): step 2/3.</text>
</comment>
<name>A0A1I2ABN7_9ACTN</name>
<dbReference type="Proteomes" id="UP000181942">
    <property type="component" value="Unassembled WGS sequence"/>
</dbReference>
<sequence length="296" mass="31156">MSNNDLETISVSTIRTLCMDAIQAANSGHPGTLLAYDTQRTVTAAKVPHARAERRNLFIEIPGTPEGPPAIEEAIASGVPVNVTPLFSADHYRAAADANLRGVERRVQAGHDPAVGSVASVFISRWDVAVKDTAPVGLTDTLTVGLDVYRAYREVMGSRRFQRLENAGTRMQRLLWAGTRTRDPAASDTLYVHGLAAPFTVDTMPDGDGGGCGAAPGDGGQPLDERAAGRGAHPVPARLAGRALRARRVHAGARSGGSTPSTSGASSSARCLLSRSSRSSRARATPNSDTTRPRTR</sequence>
<comment type="caution">
    <text evidence="10">Lacks conserved residue(s) required for the propagation of feature annotation.</text>
</comment>
<evidence type="ECO:0000256" key="6">
    <source>
        <dbReference type="ARBA" id="ARBA00022490"/>
    </source>
</evidence>
<accession>A0A1I2ABN7</accession>
<evidence type="ECO:0000256" key="5">
    <source>
        <dbReference type="ARBA" id="ARBA00013151"/>
    </source>
</evidence>
<comment type="similarity">
    <text evidence="4 10">Belongs to the transaldolase family. Type 2 subfamily.</text>
</comment>
<dbReference type="HAMAP" id="MF_00493">
    <property type="entry name" value="Transaldolase_2"/>
    <property type="match status" value="1"/>
</dbReference>
<keyword evidence="8 10" id="KW-0570">Pentose shunt</keyword>
<evidence type="ECO:0000256" key="2">
    <source>
        <dbReference type="ARBA" id="ARBA00004496"/>
    </source>
</evidence>
<feature type="region of interest" description="Disordered" evidence="11">
    <location>
        <begin position="207"/>
        <end position="296"/>
    </location>
</feature>
<evidence type="ECO:0000256" key="4">
    <source>
        <dbReference type="ARBA" id="ARBA00008426"/>
    </source>
</evidence>
<keyword evidence="9 10" id="KW-0704">Schiff base</keyword>
<dbReference type="SUPFAM" id="SSF51569">
    <property type="entry name" value="Aldolase"/>
    <property type="match status" value="1"/>
</dbReference>
<dbReference type="InterPro" id="IPR001585">
    <property type="entry name" value="TAL/FSA"/>
</dbReference>
<gene>
    <name evidence="10" type="primary">tal</name>
    <name evidence="12" type="ORF">SAMN02787118_101627</name>
</gene>
<dbReference type="GO" id="GO:0005737">
    <property type="term" value="C:cytoplasm"/>
    <property type="evidence" value="ECO:0007669"/>
    <property type="project" value="UniProtKB-SubCell"/>
</dbReference>
<evidence type="ECO:0000256" key="8">
    <source>
        <dbReference type="ARBA" id="ARBA00023126"/>
    </source>
</evidence>
<dbReference type="Pfam" id="PF00923">
    <property type="entry name" value="TAL_FSA"/>
    <property type="match status" value="1"/>
</dbReference>
<dbReference type="GO" id="GO:0004801">
    <property type="term" value="F:transaldolase activity"/>
    <property type="evidence" value="ECO:0007669"/>
    <property type="project" value="UniProtKB-UniRule"/>
</dbReference>
<evidence type="ECO:0000256" key="10">
    <source>
        <dbReference type="HAMAP-Rule" id="MF_00493"/>
    </source>
</evidence>
<feature type="compositionally biased region" description="Gly residues" evidence="11">
    <location>
        <begin position="207"/>
        <end position="220"/>
    </location>
</feature>
<dbReference type="GO" id="GO:0006098">
    <property type="term" value="P:pentose-phosphate shunt"/>
    <property type="evidence" value="ECO:0007669"/>
    <property type="project" value="UniProtKB-UniRule"/>
</dbReference>
<evidence type="ECO:0000256" key="3">
    <source>
        <dbReference type="ARBA" id="ARBA00004857"/>
    </source>
</evidence>
<comment type="subcellular location">
    <subcellularLocation>
        <location evidence="2 10">Cytoplasm</location>
    </subcellularLocation>
</comment>
<feature type="compositionally biased region" description="Low complexity" evidence="11">
    <location>
        <begin position="252"/>
        <end position="284"/>
    </location>
</feature>
<dbReference type="EC" id="2.2.1.2" evidence="5 10"/>
<evidence type="ECO:0000313" key="12">
    <source>
        <dbReference type="EMBL" id="SFE41306.1"/>
    </source>
</evidence>
<organism evidence="12 13">
    <name type="scientific">Streptomyces mirabilis</name>
    <dbReference type="NCBI Taxonomy" id="68239"/>
    <lineage>
        <taxon>Bacteria</taxon>
        <taxon>Bacillati</taxon>
        <taxon>Actinomycetota</taxon>
        <taxon>Actinomycetes</taxon>
        <taxon>Kitasatosporales</taxon>
        <taxon>Streptomycetaceae</taxon>
        <taxon>Streptomyces</taxon>
    </lineage>
</organism>
<dbReference type="InterPro" id="IPR013785">
    <property type="entry name" value="Aldolase_TIM"/>
</dbReference>
<proteinExistence type="inferred from homology"/>
<comment type="catalytic activity">
    <reaction evidence="10">
        <text>D-sedoheptulose 7-phosphate + D-glyceraldehyde 3-phosphate = D-erythrose 4-phosphate + beta-D-fructose 6-phosphate</text>
        <dbReference type="Rhea" id="RHEA:17053"/>
        <dbReference type="ChEBI" id="CHEBI:16897"/>
        <dbReference type="ChEBI" id="CHEBI:57483"/>
        <dbReference type="ChEBI" id="CHEBI:57634"/>
        <dbReference type="ChEBI" id="CHEBI:59776"/>
        <dbReference type="EC" id="2.2.1.2"/>
    </reaction>
</comment>
<dbReference type="AlphaFoldDB" id="A0A1I2ABN7"/>